<dbReference type="EnsemblPlants" id="OB07G16280.1">
    <property type="protein sequence ID" value="OB07G16280.1"/>
    <property type="gene ID" value="OB07G16280"/>
</dbReference>
<dbReference type="Gramene" id="OB07G16280.1">
    <property type="protein sequence ID" value="OB07G16280.1"/>
    <property type="gene ID" value="OB07G16280"/>
</dbReference>
<accession>J3MJP6</accession>
<evidence type="ECO:0000313" key="2">
    <source>
        <dbReference type="Proteomes" id="UP000006038"/>
    </source>
</evidence>
<keyword evidence="2" id="KW-1185">Reference proteome</keyword>
<dbReference type="STRING" id="4533.J3MJP6"/>
<sequence>LAAVHGRSHPPRRVVMFPFPFPSHIAPMLQLAELLRARGLAVTVVHTSFNAPDSAGHPELTFVPMHERLP</sequence>
<dbReference type="Gene3D" id="3.40.50.2000">
    <property type="entry name" value="Glycogen Phosphorylase B"/>
    <property type="match status" value="1"/>
</dbReference>
<dbReference type="SUPFAM" id="SSF53756">
    <property type="entry name" value="UDP-Glycosyltransferase/glycogen phosphorylase"/>
    <property type="match status" value="1"/>
</dbReference>
<protein>
    <recommendedName>
        <fullName evidence="3">Glucosyltransferase</fullName>
    </recommendedName>
</protein>
<name>J3MJP6_ORYBR</name>
<reference evidence="1" key="2">
    <citation type="submission" date="2013-04" db="UniProtKB">
        <authorList>
            <consortium name="EnsemblPlants"/>
        </authorList>
    </citation>
    <scope>IDENTIFICATION</scope>
</reference>
<dbReference type="eggNOG" id="KOG1192">
    <property type="taxonomic scope" value="Eukaryota"/>
</dbReference>
<reference evidence="1" key="1">
    <citation type="journal article" date="2013" name="Nat. Commun.">
        <title>Whole-genome sequencing of Oryza brachyantha reveals mechanisms underlying Oryza genome evolution.</title>
        <authorList>
            <person name="Chen J."/>
            <person name="Huang Q."/>
            <person name="Gao D."/>
            <person name="Wang J."/>
            <person name="Lang Y."/>
            <person name="Liu T."/>
            <person name="Li B."/>
            <person name="Bai Z."/>
            <person name="Luis Goicoechea J."/>
            <person name="Liang C."/>
            <person name="Chen C."/>
            <person name="Zhang W."/>
            <person name="Sun S."/>
            <person name="Liao Y."/>
            <person name="Zhang X."/>
            <person name="Yang L."/>
            <person name="Song C."/>
            <person name="Wang M."/>
            <person name="Shi J."/>
            <person name="Liu G."/>
            <person name="Liu J."/>
            <person name="Zhou H."/>
            <person name="Zhou W."/>
            <person name="Yu Q."/>
            <person name="An N."/>
            <person name="Chen Y."/>
            <person name="Cai Q."/>
            <person name="Wang B."/>
            <person name="Liu B."/>
            <person name="Min J."/>
            <person name="Huang Y."/>
            <person name="Wu H."/>
            <person name="Li Z."/>
            <person name="Zhang Y."/>
            <person name="Yin Y."/>
            <person name="Song W."/>
            <person name="Jiang J."/>
            <person name="Jackson S.A."/>
            <person name="Wing R.A."/>
            <person name="Wang J."/>
            <person name="Chen M."/>
        </authorList>
    </citation>
    <scope>NUCLEOTIDE SEQUENCE [LARGE SCALE GENOMIC DNA]</scope>
    <source>
        <strain evidence="1">cv. IRGC 101232</strain>
    </source>
</reference>
<organism evidence="1">
    <name type="scientific">Oryza brachyantha</name>
    <name type="common">malo sina</name>
    <dbReference type="NCBI Taxonomy" id="4533"/>
    <lineage>
        <taxon>Eukaryota</taxon>
        <taxon>Viridiplantae</taxon>
        <taxon>Streptophyta</taxon>
        <taxon>Embryophyta</taxon>
        <taxon>Tracheophyta</taxon>
        <taxon>Spermatophyta</taxon>
        <taxon>Magnoliopsida</taxon>
        <taxon>Liliopsida</taxon>
        <taxon>Poales</taxon>
        <taxon>Poaceae</taxon>
        <taxon>BOP clade</taxon>
        <taxon>Oryzoideae</taxon>
        <taxon>Oryzeae</taxon>
        <taxon>Oryzinae</taxon>
        <taxon>Oryza</taxon>
    </lineage>
</organism>
<dbReference type="Proteomes" id="UP000006038">
    <property type="component" value="Chromosome 7"/>
</dbReference>
<evidence type="ECO:0008006" key="3">
    <source>
        <dbReference type="Google" id="ProtNLM"/>
    </source>
</evidence>
<evidence type="ECO:0000313" key="1">
    <source>
        <dbReference type="EnsemblPlants" id="OB07G16280.1"/>
    </source>
</evidence>
<dbReference type="HOGENOM" id="CLU_2765372_0_0_1"/>
<proteinExistence type="predicted"/>
<dbReference type="AlphaFoldDB" id="J3MJP6"/>